<comment type="catalytic activity">
    <reaction evidence="7">
        <text>[protein]-L-isoaspartate + S-adenosyl-L-methionine = [protein]-L-isoaspartate alpha-methyl ester + S-adenosyl-L-homocysteine</text>
        <dbReference type="Rhea" id="RHEA:12705"/>
        <dbReference type="Rhea" id="RHEA-COMP:12143"/>
        <dbReference type="Rhea" id="RHEA-COMP:12144"/>
        <dbReference type="ChEBI" id="CHEBI:57856"/>
        <dbReference type="ChEBI" id="CHEBI:59789"/>
        <dbReference type="ChEBI" id="CHEBI:90596"/>
        <dbReference type="ChEBI" id="CHEBI:90598"/>
        <dbReference type="EC" id="2.1.1.77"/>
    </reaction>
</comment>
<protein>
    <recommendedName>
        <fullName evidence="7">Protein-L-isoaspartate O-methyltransferase</fullName>
        <ecNumber evidence="7">2.1.1.77</ecNumber>
    </recommendedName>
    <alternativeName>
        <fullName evidence="7">L-isoaspartyl protein carboxyl methyltransferase</fullName>
    </alternativeName>
    <alternativeName>
        <fullName evidence="7">Protein L-isoaspartyl methyltransferase</fullName>
    </alternativeName>
    <alternativeName>
        <fullName evidence="7">Protein-beta-aspartate methyltransferase</fullName>
        <shortName evidence="7">PIMT</shortName>
    </alternativeName>
</protein>
<dbReference type="PROSITE" id="PS01279">
    <property type="entry name" value="PCMT"/>
    <property type="match status" value="1"/>
</dbReference>
<evidence type="ECO:0000256" key="7">
    <source>
        <dbReference type="HAMAP-Rule" id="MF_00090"/>
    </source>
</evidence>
<reference evidence="8 9" key="1">
    <citation type="submission" date="2015-05" db="EMBL/GenBank/DDBJ databases">
        <title>Draft genome sequence of Microvirga vignae strain BR3299, a novel nitrogen fixing bacteria isolated from Brazil semi-aired region.</title>
        <authorList>
            <person name="Zilli J.E."/>
            <person name="Passos S.R."/>
            <person name="Leite J."/>
            <person name="Baldani J.I."/>
            <person name="Xavier G.R."/>
            <person name="Rumjaneck N.G."/>
            <person name="Simoes-Araujo J.L."/>
        </authorList>
    </citation>
    <scope>NUCLEOTIDE SEQUENCE [LARGE SCALE GENOMIC DNA]</scope>
    <source>
        <strain evidence="8 9">BR3299</strain>
    </source>
</reference>
<dbReference type="Pfam" id="PF01135">
    <property type="entry name" value="PCMT"/>
    <property type="match status" value="1"/>
</dbReference>
<dbReference type="FunFam" id="3.40.50.150:FF:000010">
    <property type="entry name" value="Protein-L-isoaspartate O-methyltransferase"/>
    <property type="match status" value="1"/>
</dbReference>
<dbReference type="PANTHER" id="PTHR11579">
    <property type="entry name" value="PROTEIN-L-ISOASPARTATE O-METHYLTRANSFERASE"/>
    <property type="match status" value="1"/>
</dbReference>
<name>A0A0H1RE04_9HYPH</name>
<keyword evidence="5 7" id="KW-0808">Transferase</keyword>
<dbReference type="AlphaFoldDB" id="A0A0H1RE04"/>
<dbReference type="NCBIfam" id="TIGR00080">
    <property type="entry name" value="pimt"/>
    <property type="match status" value="1"/>
</dbReference>
<dbReference type="GO" id="GO:0032259">
    <property type="term" value="P:methylation"/>
    <property type="evidence" value="ECO:0007669"/>
    <property type="project" value="UniProtKB-KW"/>
</dbReference>
<evidence type="ECO:0000256" key="3">
    <source>
        <dbReference type="ARBA" id="ARBA00022490"/>
    </source>
</evidence>
<organism evidence="8 9">
    <name type="scientific">Microvirga vignae</name>
    <dbReference type="NCBI Taxonomy" id="1225564"/>
    <lineage>
        <taxon>Bacteria</taxon>
        <taxon>Pseudomonadati</taxon>
        <taxon>Pseudomonadota</taxon>
        <taxon>Alphaproteobacteria</taxon>
        <taxon>Hyphomicrobiales</taxon>
        <taxon>Methylobacteriaceae</taxon>
        <taxon>Microvirga</taxon>
    </lineage>
</organism>
<keyword evidence="9" id="KW-1185">Reference proteome</keyword>
<evidence type="ECO:0000313" key="9">
    <source>
        <dbReference type="Proteomes" id="UP000035489"/>
    </source>
</evidence>
<accession>A0A0H1RE04</accession>
<comment type="caution">
    <text evidence="8">The sequence shown here is derived from an EMBL/GenBank/DDBJ whole genome shotgun (WGS) entry which is preliminary data.</text>
</comment>
<keyword evidence="4 7" id="KW-0489">Methyltransferase</keyword>
<comment type="function">
    <text evidence="7">Catalyzes the methyl esterification of L-isoaspartyl residues in peptides and proteins that result from spontaneous decomposition of normal L-aspartyl and L-asparaginyl residues. It plays a role in the repair and/or degradation of damaged proteins.</text>
</comment>
<gene>
    <name evidence="7" type="primary">pcm</name>
    <name evidence="8" type="ORF">AA309_23745</name>
</gene>
<proteinExistence type="inferred from homology"/>
<evidence type="ECO:0000256" key="2">
    <source>
        <dbReference type="ARBA" id="ARBA00005369"/>
    </source>
</evidence>
<dbReference type="InterPro" id="IPR029063">
    <property type="entry name" value="SAM-dependent_MTases_sf"/>
</dbReference>
<evidence type="ECO:0000256" key="1">
    <source>
        <dbReference type="ARBA" id="ARBA00004496"/>
    </source>
</evidence>
<dbReference type="GO" id="GO:0004719">
    <property type="term" value="F:protein-L-isoaspartate (D-aspartate) O-methyltransferase activity"/>
    <property type="evidence" value="ECO:0007669"/>
    <property type="project" value="UniProtKB-UniRule"/>
</dbReference>
<dbReference type="PATRIC" id="fig|1225564.3.peg.6169"/>
<evidence type="ECO:0000256" key="6">
    <source>
        <dbReference type="ARBA" id="ARBA00022691"/>
    </source>
</evidence>
<dbReference type="EC" id="2.1.1.77" evidence="7"/>
<dbReference type="NCBIfam" id="NF001453">
    <property type="entry name" value="PRK00312.1"/>
    <property type="match status" value="1"/>
</dbReference>
<dbReference type="InterPro" id="IPR000682">
    <property type="entry name" value="PCMT"/>
</dbReference>
<comment type="similarity">
    <text evidence="2 7">Belongs to the methyltransferase superfamily. L-isoaspartyl/D-aspartyl protein methyltransferase family.</text>
</comment>
<dbReference type="GO" id="GO:0030091">
    <property type="term" value="P:protein repair"/>
    <property type="evidence" value="ECO:0007669"/>
    <property type="project" value="UniProtKB-UniRule"/>
</dbReference>
<keyword evidence="6 7" id="KW-0949">S-adenosyl-L-methionine</keyword>
<dbReference type="HAMAP" id="MF_00090">
    <property type="entry name" value="PIMT"/>
    <property type="match status" value="1"/>
</dbReference>
<dbReference type="SUPFAM" id="SSF53335">
    <property type="entry name" value="S-adenosyl-L-methionine-dependent methyltransferases"/>
    <property type="match status" value="1"/>
</dbReference>
<sequence>MKPMNESHLAILRRHMVEMIAIHADLVSEEIGKAALDERVMAAMRKVPRHLFVPAPLAPYAYQDTPLPIGFDKTISQPFIVALMTDLLSPQANEKVLEVGTGLGYQTAILAELADRVWSIEIVEEFAGVARRLLRQLGHANIEIREGDGSRGWREHAPFDKILVSAAADKAPAALVDQLKPGGRLVMPLGPEEMQHLTVIEKDANDHTRVQELLPVRFSRLETIT</sequence>
<evidence type="ECO:0000313" key="8">
    <source>
        <dbReference type="EMBL" id="KLK90812.1"/>
    </source>
</evidence>
<evidence type="ECO:0000256" key="5">
    <source>
        <dbReference type="ARBA" id="ARBA00022679"/>
    </source>
</evidence>
<dbReference type="RefSeq" id="WP_047191509.1">
    <property type="nucleotide sequence ID" value="NZ_LCYG01000066.1"/>
</dbReference>
<dbReference type="Proteomes" id="UP000035489">
    <property type="component" value="Unassembled WGS sequence"/>
</dbReference>
<dbReference type="Gene3D" id="3.40.50.150">
    <property type="entry name" value="Vaccinia Virus protein VP39"/>
    <property type="match status" value="1"/>
</dbReference>
<dbReference type="GO" id="GO:0005737">
    <property type="term" value="C:cytoplasm"/>
    <property type="evidence" value="ECO:0007669"/>
    <property type="project" value="UniProtKB-SubCell"/>
</dbReference>
<comment type="subcellular location">
    <subcellularLocation>
        <location evidence="1 7">Cytoplasm</location>
    </subcellularLocation>
</comment>
<keyword evidence="3 7" id="KW-0963">Cytoplasm</keyword>
<dbReference type="OrthoDB" id="9810066at2"/>
<feature type="active site" evidence="7">
    <location>
        <position position="76"/>
    </location>
</feature>
<dbReference type="CDD" id="cd02440">
    <property type="entry name" value="AdoMet_MTases"/>
    <property type="match status" value="1"/>
</dbReference>
<dbReference type="EMBL" id="LCYG01000066">
    <property type="protein sequence ID" value="KLK90812.1"/>
    <property type="molecule type" value="Genomic_DNA"/>
</dbReference>
<dbReference type="STRING" id="1225564.AA309_23745"/>
<dbReference type="PANTHER" id="PTHR11579:SF0">
    <property type="entry name" value="PROTEIN-L-ISOASPARTATE(D-ASPARTATE) O-METHYLTRANSFERASE"/>
    <property type="match status" value="1"/>
</dbReference>
<evidence type="ECO:0000256" key="4">
    <source>
        <dbReference type="ARBA" id="ARBA00022603"/>
    </source>
</evidence>